<dbReference type="InterPro" id="IPR014919">
    <property type="entry name" value="XisH"/>
</dbReference>
<dbReference type="EMBL" id="CP061799">
    <property type="protein sequence ID" value="QTA81316.1"/>
    <property type="molecule type" value="Genomic_DNA"/>
</dbReference>
<accession>A0A975B9C7</accession>
<gene>
    <name evidence="1" type="ORF">dnl_36490</name>
</gene>
<dbReference type="InterPro" id="IPR011856">
    <property type="entry name" value="tRNA_endonuc-like_dom_sf"/>
</dbReference>
<proteinExistence type="predicted"/>
<keyword evidence="2" id="KW-1185">Reference proteome</keyword>
<dbReference type="Gene3D" id="3.40.1350.10">
    <property type="match status" value="1"/>
</dbReference>
<dbReference type="AlphaFoldDB" id="A0A975B9C7"/>
<organism evidence="1 2">
    <name type="scientific">Desulfonema limicola</name>
    <dbReference type="NCBI Taxonomy" id="45656"/>
    <lineage>
        <taxon>Bacteria</taxon>
        <taxon>Pseudomonadati</taxon>
        <taxon>Thermodesulfobacteriota</taxon>
        <taxon>Desulfobacteria</taxon>
        <taxon>Desulfobacterales</taxon>
        <taxon>Desulfococcaceae</taxon>
        <taxon>Desulfonema</taxon>
    </lineage>
</organism>
<protein>
    <submittedName>
        <fullName evidence="1">XisH protein domain-conaining protein</fullName>
    </submittedName>
</protein>
<dbReference type="KEGG" id="dli:dnl_36490"/>
<dbReference type="CDD" id="cd22366">
    <property type="entry name" value="XisH-like"/>
    <property type="match status" value="1"/>
</dbReference>
<sequence length="138" mass="16082">MTAKDTFHDAVKKALEKDEWKITDDPYFIRTLEMGFYIDLAAEKIIGAEKGNQKIAVEIKSFIATSTTSEFHKAVGQFMNYRLALKNQENDRTLYLAVPKDTHETFFKIPFIQLVVKEYQIKIAVYDPEKEVIVKWEI</sequence>
<evidence type="ECO:0000313" key="1">
    <source>
        <dbReference type="EMBL" id="QTA81316.1"/>
    </source>
</evidence>
<dbReference type="InterPro" id="IPR011335">
    <property type="entry name" value="Restrct_endonuc-II-like"/>
</dbReference>
<dbReference type="GO" id="GO:0003676">
    <property type="term" value="F:nucleic acid binding"/>
    <property type="evidence" value="ECO:0007669"/>
    <property type="project" value="InterPro"/>
</dbReference>
<dbReference type="SUPFAM" id="SSF52980">
    <property type="entry name" value="Restriction endonuclease-like"/>
    <property type="match status" value="1"/>
</dbReference>
<evidence type="ECO:0000313" key="2">
    <source>
        <dbReference type="Proteomes" id="UP000663720"/>
    </source>
</evidence>
<dbReference type="RefSeq" id="WP_207687365.1">
    <property type="nucleotide sequence ID" value="NZ_CP061799.1"/>
</dbReference>
<dbReference type="Pfam" id="PF08814">
    <property type="entry name" value="XisH"/>
    <property type="match status" value="1"/>
</dbReference>
<reference evidence="1" key="1">
    <citation type="journal article" date="2021" name="Microb. Physiol.">
        <title>Proteogenomic Insights into the Physiology of Marine, Sulfate-Reducing, Filamentous Desulfonema limicola and Desulfonema magnum.</title>
        <authorList>
            <person name="Schnaars V."/>
            <person name="Wohlbrand L."/>
            <person name="Scheve S."/>
            <person name="Hinrichs C."/>
            <person name="Reinhardt R."/>
            <person name="Rabus R."/>
        </authorList>
    </citation>
    <scope>NUCLEOTIDE SEQUENCE</scope>
    <source>
        <strain evidence="1">5ac10</strain>
    </source>
</reference>
<dbReference type="Proteomes" id="UP000663720">
    <property type="component" value="Chromosome"/>
</dbReference>
<name>A0A975B9C7_9BACT</name>